<keyword evidence="4 7" id="KW-0694">RNA-binding</keyword>
<feature type="region of interest" description="Disordered" evidence="9">
    <location>
        <begin position="1"/>
        <end position="129"/>
    </location>
</feature>
<dbReference type="GO" id="GO:0008380">
    <property type="term" value="P:RNA splicing"/>
    <property type="evidence" value="ECO:0007669"/>
    <property type="project" value="UniProtKB-KW"/>
</dbReference>
<dbReference type="InterPro" id="IPR006529">
    <property type="entry name" value="U2AF_lg"/>
</dbReference>
<dbReference type="EMBL" id="JADGJQ010000002">
    <property type="protein sequence ID" value="KAJ3185045.1"/>
    <property type="molecule type" value="Genomic_DNA"/>
</dbReference>
<dbReference type="GO" id="GO:0005634">
    <property type="term" value="C:nucleus"/>
    <property type="evidence" value="ECO:0007669"/>
    <property type="project" value="UniProtKB-SubCell"/>
</dbReference>
<name>A0AAD5XTU9_9FUNG</name>
<evidence type="ECO:0000256" key="9">
    <source>
        <dbReference type="SAM" id="MobiDB-lite"/>
    </source>
</evidence>
<feature type="compositionally biased region" description="Basic and acidic residues" evidence="9">
    <location>
        <begin position="20"/>
        <end position="47"/>
    </location>
</feature>
<evidence type="ECO:0000259" key="10">
    <source>
        <dbReference type="PROSITE" id="PS50102"/>
    </source>
</evidence>
<accession>A0AAD5XTU9</accession>
<dbReference type="CDD" id="cd12232">
    <property type="entry name" value="RRM3_U2AF65"/>
    <property type="match status" value="1"/>
</dbReference>
<evidence type="ECO:0000313" key="12">
    <source>
        <dbReference type="Proteomes" id="UP001212152"/>
    </source>
</evidence>
<evidence type="ECO:0000313" key="11">
    <source>
        <dbReference type="EMBL" id="KAJ3185045.1"/>
    </source>
</evidence>
<feature type="compositionally biased region" description="Low complexity" evidence="9">
    <location>
        <begin position="112"/>
        <end position="123"/>
    </location>
</feature>
<dbReference type="SMART" id="SM00360">
    <property type="entry name" value="RRM"/>
    <property type="match status" value="2"/>
</dbReference>
<dbReference type="CDD" id="cd12231">
    <property type="entry name" value="RRM2_U2AF65"/>
    <property type="match status" value="1"/>
</dbReference>
<evidence type="ECO:0000256" key="4">
    <source>
        <dbReference type="ARBA" id="ARBA00022884"/>
    </source>
</evidence>
<dbReference type="InterPro" id="IPR035979">
    <property type="entry name" value="RBD_domain_sf"/>
</dbReference>
<feature type="compositionally biased region" description="Basic residues" evidence="9">
    <location>
        <begin position="48"/>
        <end position="58"/>
    </location>
</feature>
<proteinExistence type="inferred from homology"/>
<evidence type="ECO:0000256" key="3">
    <source>
        <dbReference type="ARBA" id="ARBA00022737"/>
    </source>
</evidence>
<evidence type="ECO:0000256" key="7">
    <source>
        <dbReference type="PROSITE-ProRule" id="PRU00176"/>
    </source>
</evidence>
<dbReference type="PROSITE" id="PS50102">
    <property type="entry name" value="RRM"/>
    <property type="match status" value="2"/>
</dbReference>
<keyword evidence="5 8" id="KW-0508">mRNA splicing</keyword>
<feature type="domain" description="RRM" evidence="10">
    <location>
        <begin position="310"/>
        <end position="388"/>
    </location>
</feature>
<dbReference type="SMART" id="SM00361">
    <property type="entry name" value="RRM_1"/>
    <property type="match status" value="2"/>
</dbReference>
<dbReference type="FunFam" id="3.30.70.330:FF:000097">
    <property type="entry name" value="U2 snRNP auxiliary factor large subunit"/>
    <property type="match status" value="1"/>
</dbReference>
<gene>
    <name evidence="11" type="ORF">HDU87_002611</name>
</gene>
<dbReference type="InterPro" id="IPR012677">
    <property type="entry name" value="Nucleotide-bd_a/b_plait_sf"/>
</dbReference>
<keyword evidence="6 8" id="KW-0539">Nucleus</keyword>
<sequence length="518" mass="57192">MMGPIGYDEHPVRSSYAADYIKEEDYDRERRRERRRDKDSSGTDRRRDRSRSKERRSSRRDEGRDYGRDDRDRRHRSDRGEPDDRRGSGRDGDRDNRRKRSRSRDAHRSRGSRSASPGGSSRRQSVVPLHLRPKKLNNWDVPPASYPGMTAMEVKMTGHFPLPGQAGRMAPAALDMFGVNHGAAGPASSSASLARQARRLYVGNIPFGVQEDGLMQFFNSTMSQLNITSSAGNPCIAVQINQEKNYAFAEFRSPEEATAAMAFDGISFAGQSLKLRRPKDYQPPAGGEVGGPPAIHVPGVVSTNVPDSPNKIFVGGLPPFLNDAQVMELLQSFGELRAFNLVKDGMTGTSKGFAFCEYVDPSLTETACQGLNGMELGDKKLVVQRASVGAAKLGMPGFPMPSFMAPQQLLPTTGPVEPTTVILLLNMVSADELVNDQDYEELVEDIRDECTKFGNVLKLTIPRPIEGQDVAGVEKIFVQYENVEQSGLALRSLAGRKFAERTVVAAYYDEEKYAAGVY</sequence>
<keyword evidence="12" id="KW-1185">Reference proteome</keyword>
<comment type="subcellular location">
    <subcellularLocation>
        <location evidence="1 8">Nucleus</location>
    </subcellularLocation>
</comment>
<dbReference type="Proteomes" id="UP001212152">
    <property type="component" value="Unassembled WGS sequence"/>
</dbReference>
<evidence type="ECO:0000256" key="1">
    <source>
        <dbReference type="ARBA" id="ARBA00004123"/>
    </source>
</evidence>
<comment type="function">
    <text evidence="8">Necessary for the splicing of pre-mRNA.</text>
</comment>
<dbReference type="InterPro" id="IPR003954">
    <property type="entry name" value="RRM_euk-type"/>
</dbReference>
<evidence type="ECO:0000256" key="6">
    <source>
        <dbReference type="ARBA" id="ARBA00023242"/>
    </source>
</evidence>
<comment type="caution">
    <text evidence="11">The sequence shown here is derived from an EMBL/GenBank/DDBJ whole genome shotgun (WGS) entry which is preliminary data.</text>
</comment>
<feature type="compositionally biased region" description="Basic and acidic residues" evidence="9">
    <location>
        <begin position="59"/>
        <end position="72"/>
    </location>
</feature>
<dbReference type="CDD" id="cd12230">
    <property type="entry name" value="RRM1_U2AF65"/>
    <property type="match status" value="1"/>
</dbReference>
<organism evidence="11 12">
    <name type="scientific">Geranomyces variabilis</name>
    <dbReference type="NCBI Taxonomy" id="109894"/>
    <lineage>
        <taxon>Eukaryota</taxon>
        <taxon>Fungi</taxon>
        <taxon>Fungi incertae sedis</taxon>
        <taxon>Chytridiomycota</taxon>
        <taxon>Chytridiomycota incertae sedis</taxon>
        <taxon>Chytridiomycetes</taxon>
        <taxon>Spizellomycetales</taxon>
        <taxon>Powellomycetaceae</taxon>
        <taxon>Geranomyces</taxon>
    </lineage>
</organism>
<keyword evidence="3" id="KW-0677">Repeat</keyword>
<feature type="domain" description="RRM" evidence="10">
    <location>
        <begin position="198"/>
        <end position="280"/>
    </location>
</feature>
<dbReference type="Gene3D" id="3.30.70.330">
    <property type="match status" value="3"/>
</dbReference>
<evidence type="ECO:0000256" key="5">
    <source>
        <dbReference type="ARBA" id="ARBA00023187"/>
    </source>
</evidence>
<dbReference type="InterPro" id="IPR000504">
    <property type="entry name" value="RRM_dom"/>
</dbReference>
<dbReference type="NCBIfam" id="TIGR01642">
    <property type="entry name" value="U2AF_lg"/>
    <property type="match status" value="1"/>
</dbReference>
<dbReference type="AlphaFoldDB" id="A0AAD5XTU9"/>
<dbReference type="FunFam" id="3.30.70.330:FF:000676">
    <property type="entry name" value="U2 snRNP auxiliary factor large subunit"/>
    <property type="match status" value="1"/>
</dbReference>
<dbReference type="SUPFAM" id="SSF54928">
    <property type="entry name" value="RNA-binding domain, RBD"/>
    <property type="match status" value="2"/>
</dbReference>
<dbReference type="Pfam" id="PF00076">
    <property type="entry name" value="RRM_1"/>
    <property type="match status" value="2"/>
</dbReference>
<reference evidence="11" key="1">
    <citation type="submission" date="2020-05" db="EMBL/GenBank/DDBJ databases">
        <title>Phylogenomic resolution of chytrid fungi.</title>
        <authorList>
            <person name="Stajich J.E."/>
            <person name="Amses K."/>
            <person name="Simmons R."/>
            <person name="Seto K."/>
            <person name="Myers J."/>
            <person name="Bonds A."/>
            <person name="Quandt C.A."/>
            <person name="Barry K."/>
            <person name="Liu P."/>
            <person name="Grigoriev I."/>
            <person name="Longcore J.E."/>
            <person name="James T.Y."/>
        </authorList>
    </citation>
    <scope>NUCLEOTIDE SEQUENCE</scope>
    <source>
        <strain evidence="11">JEL0379</strain>
    </source>
</reference>
<comment type="similarity">
    <text evidence="8">Belongs to the splicing factor SR family.</text>
</comment>
<evidence type="ECO:0000256" key="8">
    <source>
        <dbReference type="RuleBase" id="RU364135"/>
    </source>
</evidence>
<keyword evidence="2 8" id="KW-0507">mRNA processing</keyword>
<dbReference type="GO" id="GO:0003723">
    <property type="term" value="F:RNA binding"/>
    <property type="evidence" value="ECO:0007669"/>
    <property type="project" value="UniProtKB-UniRule"/>
</dbReference>
<dbReference type="PANTHER" id="PTHR23139">
    <property type="entry name" value="RNA-BINDING PROTEIN"/>
    <property type="match status" value="1"/>
</dbReference>
<dbReference type="GO" id="GO:0006397">
    <property type="term" value="P:mRNA processing"/>
    <property type="evidence" value="ECO:0007669"/>
    <property type="project" value="UniProtKB-KW"/>
</dbReference>
<protein>
    <recommendedName>
        <fullName evidence="8">Splicing factor U2AF subunit</fullName>
    </recommendedName>
    <alternativeName>
        <fullName evidence="8">U2 snRNP auxiliary factor large subunit</fullName>
    </alternativeName>
</protein>
<feature type="compositionally biased region" description="Basic and acidic residues" evidence="9">
    <location>
        <begin position="78"/>
        <end position="96"/>
    </location>
</feature>
<evidence type="ECO:0000256" key="2">
    <source>
        <dbReference type="ARBA" id="ARBA00022664"/>
    </source>
</evidence>